<proteinExistence type="predicted"/>
<dbReference type="AlphaFoldDB" id="A0A6T8N228"/>
<organism evidence="2">
    <name type="scientific">Hemiselmis andersenii</name>
    <name type="common">Cryptophyte alga</name>
    <dbReference type="NCBI Taxonomy" id="464988"/>
    <lineage>
        <taxon>Eukaryota</taxon>
        <taxon>Cryptophyceae</taxon>
        <taxon>Cryptomonadales</taxon>
        <taxon>Hemiselmidaceae</taxon>
        <taxon>Hemiselmis</taxon>
    </lineage>
</organism>
<evidence type="ECO:0000256" key="1">
    <source>
        <dbReference type="SAM" id="Phobius"/>
    </source>
</evidence>
<evidence type="ECO:0000313" key="2">
    <source>
        <dbReference type="EMBL" id="CAD8750181.1"/>
    </source>
</evidence>
<keyword evidence="1" id="KW-0472">Membrane</keyword>
<sequence length="111" mass="12097">MALFLHDACCNHPFPVPNAARVARVPSISALAQAPELLLIHPSAPWLIIHCFSPLWYLFLCACNAKVGRKRRGASRSAPQPFLLPFVAGPSLPVADCRRDESTADPVVIRS</sequence>
<protein>
    <submittedName>
        <fullName evidence="2">Uncharacterized protein</fullName>
    </submittedName>
</protein>
<gene>
    <name evidence="2" type="ORF">HAND1043_LOCUS16685</name>
</gene>
<reference evidence="2" key="1">
    <citation type="submission" date="2021-01" db="EMBL/GenBank/DDBJ databases">
        <authorList>
            <person name="Corre E."/>
            <person name="Pelletier E."/>
            <person name="Niang G."/>
            <person name="Scheremetjew M."/>
            <person name="Finn R."/>
            <person name="Kale V."/>
            <person name="Holt S."/>
            <person name="Cochrane G."/>
            <person name="Meng A."/>
            <person name="Brown T."/>
            <person name="Cohen L."/>
        </authorList>
    </citation>
    <scope>NUCLEOTIDE SEQUENCE</scope>
    <source>
        <strain evidence="2">CCMP441</strain>
    </source>
</reference>
<name>A0A6T8N228_HEMAN</name>
<dbReference type="EMBL" id="HBFK01027444">
    <property type="protein sequence ID" value="CAD8750181.1"/>
    <property type="molecule type" value="Transcribed_RNA"/>
</dbReference>
<accession>A0A6T8N228</accession>
<keyword evidence="1" id="KW-1133">Transmembrane helix</keyword>
<feature type="transmembrane region" description="Helical" evidence="1">
    <location>
        <begin position="46"/>
        <end position="67"/>
    </location>
</feature>
<keyword evidence="1" id="KW-0812">Transmembrane</keyword>